<gene>
    <name evidence="2" type="ORF">H5410_030823</name>
</gene>
<dbReference type="Proteomes" id="UP000824120">
    <property type="component" value="Chromosome 6"/>
</dbReference>
<dbReference type="EMBL" id="JACXVP010000006">
    <property type="protein sequence ID" value="KAG5599453.1"/>
    <property type="molecule type" value="Genomic_DNA"/>
</dbReference>
<reference evidence="2 3" key="1">
    <citation type="submission" date="2020-09" db="EMBL/GenBank/DDBJ databases">
        <title>De no assembly of potato wild relative species, Solanum commersonii.</title>
        <authorList>
            <person name="Cho K."/>
        </authorList>
    </citation>
    <scope>NUCLEOTIDE SEQUENCE [LARGE SCALE GENOMIC DNA]</scope>
    <source>
        <strain evidence="2">LZ3.2</strain>
        <tissue evidence="2">Leaf</tissue>
    </source>
</reference>
<evidence type="ECO:0000256" key="1">
    <source>
        <dbReference type="SAM" id="MobiDB-lite"/>
    </source>
</evidence>
<comment type="caution">
    <text evidence="2">The sequence shown here is derived from an EMBL/GenBank/DDBJ whole genome shotgun (WGS) entry which is preliminary data.</text>
</comment>
<feature type="compositionally biased region" description="Acidic residues" evidence="1">
    <location>
        <begin position="59"/>
        <end position="73"/>
    </location>
</feature>
<keyword evidence="3" id="KW-1185">Reference proteome</keyword>
<evidence type="ECO:0000313" key="2">
    <source>
        <dbReference type="EMBL" id="KAG5599453.1"/>
    </source>
</evidence>
<sequence length="73" mass="8378">MARMFGMVELQLWIGGRSVTYDEMETLLDLYLLTESATFQCRTGPAFLEPLDDDKATLDEEMNEDDDDVHEEA</sequence>
<proteinExistence type="predicted"/>
<feature type="region of interest" description="Disordered" evidence="1">
    <location>
        <begin position="50"/>
        <end position="73"/>
    </location>
</feature>
<dbReference type="AlphaFoldDB" id="A0A9J5YHB8"/>
<name>A0A9J5YHB8_SOLCO</name>
<protein>
    <submittedName>
        <fullName evidence="2">Uncharacterized protein</fullName>
    </submittedName>
</protein>
<organism evidence="2 3">
    <name type="scientific">Solanum commersonii</name>
    <name type="common">Commerson's wild potato</name>
    <name type="synonym">Commerson's nightshade</name>
    <dbReference type="NCBI Taxonomy" id="4109"/>
    <lineage>
        <taxon>Eukaryota</taxon>
        <taxon>Viridiplantae</taxon>
        <taxon>Streptophyta</taxon>
        <taxon>Embryophyta</taxon>
        <taxon>Tracheophyta</taxon>
        <taxon>Spermatophyta</taxon>
        <taxon>Magnoliopsida</taxon>
        <taxon>eudicotyledons</taxon>
        <taxon>Gunneridae</taxon>
        <taxon>Pentapetalae</taxon>
        <taxon>asterids</taxon>
        <taxon>lamiids</taxon>
        <taxon>Solanales</taxon>
        <taxon>Solanaceae</taxon>
        <taxon>Solanoideae</taxon>
        <taxon>Solaneae</taxon>
        <taxon>Solanum</taxon>
    </lineage>
</organism>
<accession>A0A9J5YHB8</accession>
<evidence type="ECO:0000313" key="3">
    <source>
        <dbReference type="Proteomes" id="UP000824120"/>
    </source>
</evidence>